<evidence type="ECO:0000256" key="4">
    <source>
        <dbReference type="PROSITE-ProRule" id="PRU01161"/>
    </source>
</evidence>
<feature type="domain" description="PNPLA" evidence="5">
    <location>
        <begin position="160"/>
        <end position="428"/>
    </location>
</feature>
<dbReference type="GO" id="GO:0004620">
    <property type="term" value="F:phospholipase activity"/>
    <property type="evidence" value="ECO:0007669"/>
    <property type="project" value="TreeGrafter"/>
</dbReference>
<dbReference type="EMBL" id="CAJNOQ010006674">
    <property type="protein sequence ID" value="CAF1143703.1"/>
    <property type="molecule type" value="Genomic_DNA"/>
</dbReference>
<feature type="active site" description="Nucleophile" evidence="4">
    <location>
        <position position="220"/>
    </location>
</feature>
<keyword evidence="2 4" id="KW-0442">Lipid degradation</keyword>
<evidence type="ECO:0000259" key="5">
    <source>
        <dbReference type="PROSITE" id="PS51635"/>
    </source>
</evidence>
<evidence type="ECO:0000256" key="3">
    <source>
        <dbReference type="ARBA" id="ARBA00023098"/>
    </source>
</evidence>
<feature type="short sequence motif" description="GXSXG" evidence="4">
    <location>
        <begin position="218"/>
        <end position="222"/>
    </location>
</feature>
<dbReference type="GO" id="GO:0016020">
    <property type="term" value="C:membrane"/>
    <property type="evidence" value="ECO:0007669"/>
    <property type="project" value="TreeGrafter"/>
</dbReference>
<feature type="short sequence motif" description="DGA/G" evidence="4">
    <location>
        <begin position="415"/>
        <end position="417"/>
    </location>
</feature>
<dbReference type="GO" id="GO:0006631">
    <property type="term" value="P:fatty acid metabolic process"/>
    <property type="evidence" value="ECO:0007669"/>
    <property type="project" value="TreeGrafter"/>
</dbReference>
<evidence type="ECO:0000256" key="2">
    <source>
        <dbReference type="ARBA" id="ARBA00022963"/>
    </source>
</evidence>
<dbReference type="InterPro" id="IPR002641">
    <property type="entry name" value="PNPLA_dom"/>
</dbReference>
<dbReference type="Proteomes" id="UP000681722">
    <property type="component" value="Unassembled WGS sequence"/>
</dbReference>
<comment type="caution">
    <text evidence="6">The sequence shown here is derived from an EMBL/GenBank/DDBJ whole genome shotgun (WGS) entry which is preliminary data.</text>
</comment>
<name>A0A814SDW6_9BILA</name>
<evidence type="ECO:0000313" key="7">
    <source>
        <dbReference type="EMBL" id="CAF3907283.1"/>
    </source>
</evidence>
<evidence type="ECO:0000256" key="1">
    <source>
        <dbReference type="ARBA" id="ARBA00022801"/>
    </source>
</evidence>
<dbReference type="PROSITE" id="PS51635">
    <property type="entry name" value="PNPLA"/>
    <property type="match status" value="1"/>
</dbReference>
<evidence type="ECO:0000313" key="6">
    <source>
        <dbReference type="EMBL" id="CAF1143703.1"/>
    </source>
</evidence>
<sequence>MSSLCTLLTPCSQVSRRIRCQNCGNQMNQVSWKQCLICKAFNLCNECALPDIELEPAAIVYHTQLHKNIGYNECIVLRECMQLTQVTKNFDDVETSVEEFSRIMNENKIRNDYDMSVVTAILKEKRNRSQSPIEQQEQQQLSSMIIDYHTQGHGRNIRVLSLDGGGIRGYMPIQILSHVIAKKYLPDIEQFNSNDLEHRERFKQVQSQFTNNFDYIVGTSTGGLIAFCLAVNYSILDMKDIYSNSSYYFKRNWLGPLLSAKYDPSRIHNKIDEIIGTITLKNGKKLSAQNATLLDIHNFLNPDQMINDDGLTSICSHGDLLEFVDDIEQDNNETCNVNVNRVKREKVLLITAYNTTISGITMFNTSYAKHWYYRIADVLKATMAAPTYFPPHKMHRGIIENGHFVPNKHQKIYVDGGVFANDPELMAIWAIRMQWKKIINYHLLSIGTGHYVDDLSATNEGGYIGWIFNKGLLVNTLMEATRSFTETITNDLTKSNDIKRMKFNFRIKKSMELDDPNFIYEFDKEWKFFKNGEDFQTLMNFYDQYIDMGPN</sequence>
<dbReference type="SUPFAM" id="SSF52151">
    <property type="entry name" value="FabD/lysophospholipase-like"/>
    <property type="match status" value="1"/>
</dbReference>
<feature type="short sequence motif" description="GXGXXG" evidence="4">
    <location>
        <begin position="164"/>
        <end position="169"/>
    </location>
</feature>
<accession>A0A814SDW6</accession>
<keyword evidence="8" id="KW-1185">Reference proteome</keyword>
<feature type="active site" description="Proton acceptor" evidence="4">
    <location>
        <position position="415"/>
    </location>
</feature>
<dbReference type="AlphaFoldDB" id="A0A814SDW6"/>
<protein>
    <recommendedName>
        <fullName evidence="5">PNPLA domain-containing protein</fullName>
    </recommendedName>
</protein>
<proteinExistence type="predicted"/>
<dbReference type="CDD" id="cd07199">
    <property type="entry name" value="Pat17_PNPLA8_PNPLA9_like"/>
    <property type="match status" value="1"/>
</dbReference>
<dbReference type="Gene3D" id="3.40.1090.10">
    <property type="entry name" value="Cytosolic phospholipase A2 catalytic domain"/>
    <property type="match status" value="1"/>
</dbReference>
<evidence type="ECO:0000313" key="8">
    <source>
        <dbReference type="Proteomes" id="UP000663829"/>
    </source>
</evidence>
<dbReference type="EMBL" id="CAJOBC010006673">
    <property type="protein sequence ID" value="CAF3907283.1"/>
    <property type="molecule type" value="Genomic_DNA"/>
</dbReference>
<keyword evidence="3 4" id="KW-0443">Lipid metabolism</keyword>
<organism evidence="6 8">
    <name type="scientific">Didymodactylos carnosus</name>
    <dbReference type="NCBI Taxonomy" id="1234261"/>
    <lineage>
        <taxon>Eukaryota</taxon>
        <taxon>Metazoa</taxon>
        <taxon>Spiralia</taxon>
        <taxon>Gnathifera</taxon>
        <taxon>Rotifera</taxon>
        <taxon>Eurotatoria</taxon>
        <taxon>Bdelloidea</taxon>
        <taxon>Philodinida</taxon>
        <taxon>Philodinidae</taxon>
        <taxon>Didymodactylos</taxon>
    </lineage>
</organism>
<dbReference type="PANTHER" id="PTHR24185:SF1">
    <property type="entry name" value="CALCIUM-INDEPENDENT PHOSPHOLIPASE A2-GAMMA"/>
    <property type="match status" value="1"/>
</dbReference>
<dbReference type="OrthoDB" id="1658288at2759"/>
<dbReference type="GO" id="GO:0016042">
    <property type="term" value="P:lipid catabolic process"/>
    <property type="evidence" value="ECO:0007669"/>
    <property type="project" value="UniProtKB-UniRule"/>
</dbReference>
<dbReference type="Proteomes" id="UP000663829">
    <property type="component" value="Unassembled WGS sequence"/>
</dbReference>
<dbReference type="InterPro" id="IPR016035">
    <property type="entry name" value="Acyl_Trfase/lysoPLipase"/>
</dbReference>
<dbReference type="Pfam" id="PF01734">
    <property type="entry name" value="Patatin"/>
    <property type="match status" value="1"/>
</dbReference>
<dbReference type="PANTHER" id="PTHR24185">
    <property type="entry name" value="CALCIUM-INDEPENDENT PHOSPHOLIPASE A2-GAMMA"/>
    <property type="match status" value="1"/>
</dbReference>
<keyword evidence="1 4" id="KW-0378">Hydrolase</keyword>
<gene>
    <name evidence="6" type="ORF">GPM918_LOCUS20819</name>
    <name evidence="7" type="ORF">SRO942_LOCUS20814</name>
</gene>
<reference evidence="6" key="1">
    <citation type="submission" date="2021-02" db="EMBL/GenBank/DDBJ databases">
        <authorList>
            <person name="Nowell W R."/>
        </authorList>
    </citation>
    <scope>NUCLEOTIDE SEQUENCE</scope>
</reference>